<comment type="caution">
    <text evidence="5">The sequence shown here is derived from an EMBL/GenBank/DDBJ whole genome shotgun (WGS) entry which is preliminary data.</text>
</comment>
<evidence type="ECO:0000259" key="4">
    <source>
        <dbReference type="Pfam" id="PF07715"/>
    </source>
</evidence>
<keyword evidence="3" id="KW-0998">Cell outer membrane</keyword>
<name>A0A4V2VUJ4_9SPHI</name>
<dbReference type="InterPro" id="IPR012910">
    <property type="entry name" value="Plug_dom"/>
</dbReference>
<dbReference type="Pfam" id="PF07715">
    <property type="entry name" value="Plug"/>
    <property type="match status" value="1"/>
</dbReference>
<dbReference type="AlphaFoldDB" id="A0A4V2VUJ4"/>
<dbReference type="Gene3D" id="2.60.40.1120">
    <property type="entry name" value="Carboxypeptidase-like, regulatory domain"/>
    <property type="match status" value="1"/>
</dbReference>
<evidence type="ECO:0000313" key="5">
    <source>
        <dbReference type="EMBL" id="TCV19925.1"/>
    </source>
</evidence>
<keyword evidence="2" id="KW-0472">Membrane</keyword>
<comment type="subcellular location">
    <subcellularLocation>
        <location evidence="1">Cell outer membrane</location>
    </subcellularLocation>
</comment>
<dbReference type="RefSeq" id="WP_132776342.1">
    <property type="nucleotide sequence ID" value="NZ_SMBZ01000003.1"/>
</dbReference>
<gene>
    <name evidence="5" type="ORF">EDC17_100324</name>
</gene>
<keyword evidence="6" id="KW-1185">Reference proteome</keyword>
<reference evidence="5 6" key="1">
    <citation type="submission" date="2019-03" db="EMBL/GenBank/DDBJ databases">
        <title>Genomic Encyclopedia of Type Strains, Phase IV (KMG-IV): sequencing the most valuable type-strain genomes for metagenomic binning, comparative biology and taxonomic classification.</title>
        <authorList>
            <person name="Goeker M."/>
        </authorList>
    </citation>
    <scope>NUCLEOTIDE SEQUENCE [LARGE SCALE GENOMIC DNA]</scope>
    <source>
        <strain evidence="5 6">DSM 22362</strain>
    </source>
</reference>
<evidence type="ECO:0000256" key="3">
    <source>
        <dbReference type="ARBA" id="ARBA00023237"/>
    </source>
</evidence>
<dbReference type="SUPFAM" id="SSF56935">
    <property type="entry name" value="Porins"/>
    <property type="match status" value="1"/>
</dbReference>
<dbReference type="InterPro" id="IPR036942">
    <property type="entry name" value="Beta-barrel_TonB_sf"/>
</dbReference>
<sequence length="774" mass="88090">MFRYYALILVASLFYGNVWAQAKINISGYVKDASTGEVLIGATVQSKEANRAVRTNSYGFFSLELENSESTLVISYVGYVPLERTINPNEEKRFNFELSPIGREIEEVVISGRKQNKNVTSPQMGALNFTIEEIKNVPVLFGERDILKTIQMLPGVGKGGEGSSNFYVRGGGGDQNLILLDEATVYNASHLLGFFSTFNSDAIKDVELFKGGIPAQYGGRISSVMDIHMIDGNNKNFAAEGGIGLIASRLKLEGPIEKDKSSFMISGRRTYADVFLKASSNETVKDSKLYFYDLNAKINYRFNERNTLYASGYFGKDDLGYGDLFSFDWGNATATVRWNHIFNQKLFSNTSFIYSDFTYNVNVNNDNSDFVIASKIENINLKQDFSYYADSKSTFKFGFNALKQKVSPASLNARANSAVNSINIENRHGLELAGYISHEWNPVSWFAMLYGLRATDFMVQGPGTFYTYDEDGEPVGEEKLTNSNIIKHHFNLEPRLSASFILNETQSVKTSYNRIVQNLHQLTNTTSSLPTDQYVLSSINIQPQYADQVAAGYFRNFNNNTYEFSLEGFYKYMGNQIDFRNGADLQANEYLEGELLYGRGRAYGLEFYLRKTKGRLNGWVSYTLGKSERQFDQINEGRWFNARQDRTHDVSVVGLYQLSEKWNLGANFVYYTGNAITFPSGKYEVDGRTIFYYTERNEYRMPDYHRLDLSATYDPIKTNKRFKSSWSFGLYNVYNRKNAYIIDFRENDDNANITEAYKIALFGIIPSVTWNFKF</sequence>
<dbReference type="EMBL" id="SMBZ01000003">
    <property type="protein sequence ID" value="TCV19925.1"/>
    <property type="molecule type" value="Genomic_DNA"/>
</dbReference>
<proteinExistence type="predicted"/>
<protein>
    <submittedName>
        <fullName evidence="5">TonB-dependent receptor-like protein</fullName>
    </submittedName>
</protein>
<keyword evidence="5" id="KW-0675">Receptor</keyword>
<dbReference type="Gene3D" id="2.170.130.10">
    <property type="entry name" value="TonB-dependent receptor, plug domain"/>
    <property type="match status" value="1"/>
</dbReference>
<dbReference type="OrthoDB" id="9803050at2"/>
<dbReference type="Gene3D" id="2.40.170.20">
    <property type="entry name" value="TonB-dependent receptor, beta-barrel domain"/>
    <property type="match status" value="1"/>
</dbReference>
<dbReference type="InterPro" id="IPR008969">
    <property type="entry name" value="CarboxyPept-like_regulatory"/>
</dbReference>
<evidence type="ECO:0000313" key="6">
    <source>
        <dbReference type="Proteomes" id="UP000295197"/>
    </source>
</evidence>
<evidence type="ECO:0000256" key="2">
    <source>
        <dbReference type="ARBA" id="ARBA00023136"/>
    </source>
</evidence>
<dbReference type="InterPro" id="IPR037066">
    <property type="entry name" value="Plug_dom_sf"/>
</dbReference>
<dbReference type="SUPFAM" id="SSF49464">
    <property type="entry name" value="Carboxypeptidase regulatory domain-like"/>
    <property type="match status" value="1"/>
</dbReference>
<evidence type="ECO:0000256" key="1">
    <source>
        <dbReference type="ARBA" id="ARBA00004442"/>
    </source>
</evidence>
<accession>A0A4V2VUJ4</accession>
<organism evidence="5 6">
    <name type="scientific">Sphingobacterium alimentarium</name>
    <dbReference type="NCBI Taxonomy" id="797292"/>
    <lineage>
        <taxon>Bacteria</taxon>
        <taxon>Pseudomonadati</taxon>
        <taxon>Bacteroidota</taxon>
        <taxon>Sphingobacteriia</taxon>
        <taxon>Sphingobacteriales</taxon>
        <taxon>Sphingobacteriaceae</taxon>
        <taxon>Sphingobacterium</taxon>
    </lineage>
</organism>
<feature type="domain" description="TonB-dependent receptor plug" evidence="4">
    <location>
        <begin position="143"/>
        <end position="220"/>
    </location>
</feature>
<dbReference type="Proteomes" id="UP000295197">
    <property type="component" value="Unassembled WGS sequence"/>
</dbReference>
<dbReference type="Pfam" id="PF13715">
    <property type="entry name" value="CarbopepD_reg_2"/>
    <property type="match status" value="1"/>
</dbReference>
<dbReference type="GO" id="GO:0009279">
    <property type="term" value="C:cell outer membrane"/>
    <property type="evidence" value="ECO:0007669"/>
    <property type="project" value="UniProtKB-SubCell"/>
</dbReference>